<organism evidence="1 2">
    <name type="scientific">Vermiconidia calcicola</name>
    <dbReference type="NCBI Taxonomy" id="1690605"/>
    <lineage>
        <taxon>Eukaryota</taxon>
        <taxon>Fungi</taxon>
        <taxon>Dikarya</taxon>
        <taxon>Ascomycota</taxon>
        <taxon>Pezizomycotina</taxon>
        <taxon>Dothideomycetes</taxon>
        <taxon>Dothideomycetidae</taxon>
        <taxon>Mycosphaerellales</taxon>
        <taxon>Extremaceae</taxon>
        <taxon>Vermiconidia</taxon>
    </lineage>
</organism>
<dbReference type="Proteomes" id="UP001281147">
    <property type="component" value="Unassembled WGS sequence"/>
</dbReference>
<accession>A0ACC3N6L9</accession>
<sequence>MGFFHSELKTWLLKRKRKNAGVSARNPNAEDNETSDSSISEPKSHKQEMHSQLFKTWLLKRKRKNADVSEREPSIDNETGGSSNSKQGSNEQEKLDIQPGARIQHSSRLLTLPPEIRNSIYEYALHEAGKLVVTIGLQQPPLLTACRQTRQETLTLWYTRTTFEVVVVDCNNSLLKTFGYHLGYIWNRYFGPRDPFHLVVACIGSKNWGNLIDWCYDVFDRCCASFVVFSVWDQMLVIVSAAHSIVRNARGYSSWEDVKAQLEVVRVLAGKLDEEWSK</sequence>
<protein>
    <submittedName>
        <fullName evidence="1">Uncharacterized protein</fullName>
    </submittedName>
</protein>
<keyword evidence="2" id="KW-1185">Reference proteome</keyword>
<comment type="caution">
    <text evidence="1">The sequence shown here is derived from an EMBL/GenBank/DDBJ whole genome shotgun (WGS) entry which is preliminary data.</text>
</comment>
<evidence type="ECO:0000313" key="2">
    <source>
        <dbReference type="Proteomes" id="UP001281147"/>
    </source>
</evidence>
<gene>
    <name evidence="1" type="ORF">LTR37_010306</name>
</gene>
<evidence type="ECO:0000313" key="1">
    <source>
        <dbReference type="EMBL" id="KAK3710463.1"/>
    </source>
</evidence>
<name>A0ACC3N6L9_9PEZI</name>
<reference evidence="1" key="1">
    <citation type="submission" date="2023-07" db="EMBL/GenBank/DDBJ databases">
        <title>Black Yeasts Isolated from many extreme environments.</title>
        <authorList>
            <person name="Coleine C."/>
            <person name="Stajich J.E."/>
            <person name="Selbmann L."/>
        </authorList>
    </citation>
    <scope>NUCLEOTIDE SEQUENCE</scope>
    <source>
        <strain evidence="1">CCFEE 5714</strain>
    </source>
</reference>
<proteinExistence type="predicted"/>
<dbReference type="EMBL" id="JAUTXU010000084">
    <property type="protein sequence ID" value="KAK3710463.1"/>
    <property type="molecule type" value="Genomic_DNA"/>
</dbReference>